<feature type="transmembrane region" description="Helical" evidence="9">
    <location>
        <begin position="501"/>
        <end position="523"/>
    </location>
</feature>
<protein>
    <recommendedName>
        <fullName evidence="10">Amino acid transporter transmembrane domain-containing protein</fullName>
    </recommendedName>
</protein>
<evidence type="ECO:0000256" key="1">
    <source>
        <dbReference type="ARBA" id="ARBA00004141"/>
    </source>
</evidence>
<feature type="transmembrane region" description="Helical" evidence="9">
    <location>
        <begin position="212"/>
        <end position="237"/>
    </location>
</feature>
<keyword evidence="12" id="KW-1185">Reference proteome</keyword>
<dbReference type="Pfam" id="PF01490">
    <property type="entry name" value="Aa_trans"/>
    <property type="match status" value="1"/>
</dbReference>
<evidence type="ECO:0000256" key="6">
    <source>
        <dbReference type="ARBA" id="ARBA00022989"/>
    </source>
</evidence>
<feature type="compositionally biased region" description="Basic and acidic residues" evidence="8">
    <location>
        <begin position="80"/>
        <end position="94"/>
    </location>
</feature>
<reference evidence="11 12" key="1">
    <citation type="submission" date="2018-03" db="EMBL/GenBank/DDBJ databases">
        <title>Genomes of Pezizomycetes fungi and the evolution of truffles.</title>
        <authorList>
            <person name="Murat C."/>
            <person name="Payen T."/>
            <person name="Noel B."/>
            <person name="Kuo A."/>
            <person name="Martin F.M."/>
        </authorList>
    </citation>
    <scope>NUCLEOTIDE SEQUENCE [LARGE SCALE GENOMIC DNA]</scope>
    <source>
        <strain evidence="11">091103-1</strain>
    </source>
</reference>
<feature type="compositionally biased region" description="Pro residues" evidence="8">
    <location>
        <begin position="41"/>
        <end position="59"/>
    </location>
</feature>
<dbReference type="PANTHER" id="PTHR22950">
    <property type="entry name" value="AMINO ACID TRANSPORTER"/>
    <property type="match status" value="1"/>
</dbReference>
<evidence type="ECO:0000256" key="2">
    <source>
        <dbReference type="ARBA" id="ARBA00008066"/>
    </source>
</evidence>
<evidence type="ECO:0000313" key="11">
    <source>
        <dbReference type="EMBL" id="PWW75253.1"/>
    </source>
</evidence>
<keyword evidence="3" id="KW-0813">Transport</keyword>
<keyword evidence="7 9" id="KW-0472">Membrane</keyword>
<keyword evidence="5" id="KW-0029">Amino-acid transport</keyword>
<feature type="transmembrane region" description="Helical" evidence="9">
    <location>
        <begin position="468"/>
        <end position="489"/>
    </location>
</feature>
<dbReference type="GO" id="GO:0015179">
    <property type="term" value="F:L-amino acid transmembrane transporter activity"/>
    <property type="evidence" value="ECO:0007669"/>
    <property type="project" value="TreeGrafter"/>
</dbReference>
<gene>
    <name evidence="11" type="ORF">C7212DRAFT_198541</name>
</gene>
<evidence type="ECO:0000256" key="7">
    <source>
        <dbReference type="ARBA" id="ARBA00023136"/>
    </source>
</evidence>
<comment type="similarity">
    <text evidence="2">Belongs to the amino acid/polyamine transporter 2 family.</text>
</comment>
<feature type="transmembrane region" description="Helical" evidence="9">
    <location>
        <begin position="168"/>
        <end position="191"/>
    </location>
</feature>
<keyword evidence="4 9" id="KW-0812">Transmembrane</keyword>
<dbReference type="Proteomes" id="UP000246991">
    <property type="component" value="Unassembled WGS sequence"/>
</dbReference>
<feature type="compositionally biased region" description="Low complexity" evidence="8">
    <location>
        <begin position="22"/>
        <end position="40"/>
    </location>
</feature>
<feature type="transmembrane region" description="Helical" evidence="9">
    <location>
        <begin position="257"/>
        <end position="278"/>
    </location>
</feature>
<comment type="caution">
    <text evidence="11">The sequence shown here is derived from an EMBL/GenBank/DDBJ whole genome shotgun (WGS) entry which is preliminary data.</text>
</comment>
<feature type="domain" description="Amino acid transporter transmembrane" evidence="10">
    <location>
        <begin position="137"/>
        <end position="523"/>
    </location>
</feature>
<dbReference type="EMBL" id="PYWC01000048">
    <property type="protein sequence ID" value="PWW75253.1"/>
    <property type="molecule type" value="Genomic_DNA"/>
</dbReference>
<evidence type="ECO:0000256" key="9">
    <source>
        <dbReference type="SAM" id="Phobius"/>
    </source>
</evidence>
<accession>A0A317SLQ6</accession>
<dbReference type="GO" id="GO:0016020">
    <property type="term" value="C:membrane"/>
    <property type="evidence" value="ECO:0007669"/>
    <property type="project" value="UniProtKB-SubCell"/>
</dbReference>
<dbReference type="InterPro" id="IPR013057">
    <property type="entry name" value="AA_transpt_TM"/>
</dbReference>
<dbReference type="GO" id="GO:0005783">
    <property type="term" value="C:endoplasmic reticulum"/>
    <property type="evidence" value="ECO:0007669"/>
    <property type="project" value="TreeGrafter"/>
</dbReference>
<feature type="transmembrane region" description="Helical" evidence="9">
    <location>
        <begin position="143"/>
        <end position="162"/>
    </location>
</feature>
<dbReference type="PANTHER" id="PTHR22950:SF458">
    <property type="entry name" value="SODIUM-COUPLED NEUTRAL AMINO ACID TRANSPORTER 11-RELATED"/>
    <property type="match status" value="1"/>
</dbReference>
<name>A0A317SLQ6_9PEZI</name>
<keyword evidence="6 9" id="KW-1133">Transmembrane helix</keyword>
<comment type="subcellular location">
    <subcellularLocation>
        <location evidence="1">Membrane</location>
        <topology evidence="1">Multi-pass membrane protein</topology>
    </subcellularLocation>
</comment>
<evidence type="ECO:0000256" key="8">
    <source>
        <dbReference type="SAM" id="MobiDB-lite"/>
    </source>
</evidence>
<evidence type="ECO:0000256" key="5">
    <source>
        <dbReference type="ARBA" id="ARBA00022970"/>
    </source>
</evidence>
<evidence type="ECO:0000259" key="10">
    <source>
        <dbReference type="Pfam" id="PF01490"/>
    </source>
</evidence>
<organism evidence="11 12">
    <name type="scientific">Tuber magnatum</name>
    <name type="common">white Piedmont truffle</name>
    <dbReference type="NCBI Taxonomy" id="42249"/>
    <lineage>
        <taxon>Eukaryota</taxon>
        <taxon>Fungi</taxon>
        <taxon>Dikarya</taxon>
        <taxon>Ascomycota</taxon>
        <taxon>Pezizomycotina</taxon>
        <taxon>Pezizomycetes</taxon>
        <taxon>Pezizales</taxon>
        <taxon>Tuberaceae</taxon>
        <taxon>Tuber</taxon>
    </lineage>
</organism>
<dbReference type="AlphaFoldDB" id="A0A317SLQ6"/>
<proteinExistence type="inferred from homology"/>
<evidence type="ECO:0000256" key="3">
    <source>
        <dbReference type="ARBA" id="ARBA00022448"/>
    </source>
</evidence>
<sequence length="535" mass="57663">MTSNDCFDTAGLLHSSPERAETNSLLSTRNSSSSDDLVVAIPPPQPTPSPIPPIAPVPRTPNRVRFALDEAPGDEEEQRVDDRIWTNQEDLLHSDEDEGDEGRGGTRAPLLTGIEAPSVTVANELEFEDPLENARPKSGMRMAFMNMANSIIGAGIIGQPYAFRQAGLAMGIFLLVALTITVDWTINLIVVNSKLSGANSFQATVSACFGRPGLIAISVAQWAFAFGGMIAFCIIVGDTIPHVISALFPSLERVPVLSLLTDRRACIVIFILGISYPLSLYRDIAKLAKASALALISMLAIILTVVTQGFRVPPENRGSFSKPLLTVNDGVFQAIGVISFDHNSLLIYGSLRKPTLDRFARVTHYSTGISMMACLIMAIAGFLTFGDKTAGNVLNNFPTDNVMVNIARFCFGLNMLTTLPLEAFVCREVMETYYFPGEPFNMNRHLIFSSALVVSAMALSLMTCDLGVVFELIGATSACALAYILPPLCYMKLASRSWRTYAAGTTAVFGVVVMMISLLQSVYKIISGSGGPTTC</sequence>
<feature type="transmembrane region" description="Helical" evidence="9">
    <location>
        <begin position="363"/>
        <end position="386"/>
    </location>
</feature>
<feature type="transmembrane region" description="Helical" evidence="9">
    <location>
        <begin position="290"/>
        <end position="310"/>
    </location>
</feature>
<dbReference type="OrthoDB" id="28208at2759"/>
<feature type="transmembrane region" description="Helical" evidence="9">
    <location>
        <begin position="330"/>
        <end position="351"/>
    </location>
</feature>
<evidence type="ECO:0000256" key="4">
    <source>
        <dbReference type="ARBA" id="ARBA00022692"/>
    </source>
</evidence>
<dbReference type="STRING" id="42249.A0A317SLQ6"/>
<feature type="region of interest" description="Disordered" evidence="8">
    <location>
        <begin position="1"/>
        <end position="109"/>
    </location>
</feature>
<feature type="transmembrane region" description="Helical" evidence="9">
    <location>
        <begin position="446"/>
        <end position="462"/>
    </location>
</feature>
<feature type="transmembrane region" description="Helical" evidence="9">
    <location>
        <begin position="406"/>
        <end position="425"/>
    </location>
</feature>
<evidence type="ECO:0000313" key="12">
    <source>
        <dbReference type="Proteomes" id="UP000246991"/>
    </source>
</evidence>